<comment type="caution">
    <text evidence="15">The sequence shown here is derived from an EMBL/GenBank/DDBJ whole genome shotgun (WGS) entry which is preliminary data.</text>
</comment>
<keyword evidence="8 13" id="KW-0460">Magnesium</keyword>
<dbReference type="InterPro" id="IPR012337">
    <property type="entry name" value="RNaseH-like_sf"/>
</dbReference>
<feature type="binding site" evidence="13">
    <location>
        <position position="139"/>
    </location>
    <ligand>
        <name>Mg(2+)</name>
        <dbReference type="ChEBI" id="CHEBI:18420"/>
        <label>1</label>
    </ligand>
</feature>
<accession>A0A1F8DTY0</accession>
<dbReference type="PANTHER" id="PTHR30194:SF3">
    <property type="entry name" value="CROSSOVER JUNCTION ENDODEOXYRIBONUCLEASE RUVC"/>
    <property type="match status" value="1"/>
</dbReference>
<dbReference type="GO" id="GO:0008821">
    <property type="term" value="F:crossover junction DNA endonuclease activity"/>
    <property type="evidence" value="ECO:0007669"/>
    <property type="project" value="UniProtKB-UniRule"/>
</dbReference>
<keyword evidence="9 13" id="KW-0238">DNA-binding</keyword>
<dbReference type="GO" id="GO:0006310">
    <property type="term" value="P:DNA recombination"/>
    <property type="evidence" value="ECO:0007669"/>
    <property type="project" value="UniProtKB-UniRule"/>
</dbReference>
<dbReference type="AlphaFoldDB" id="A0A1F8DTY0"/>
<keyword evidence="7 13" id="KW-0378">Hydrolase</keyword>
<reference evidence="15 16" key="1">
    <citation type="journal article" date="2016" name="Nat. Commun.">
        <title>Thousands of microbial genomes shed light on interconnected biogeochemical processes in an aquifer system.</title>
        <authorList>
            <person name="Anantharaman K."/>
            <person name="Brown C.T."/>
            <person name="Hug L.A."/>
            <person name="Sharon I."/>
            <person name="Castelle C.J."/>
            <person name="Probst A.J."/>
            <person name="Thomas B.C."/>
            <person name="Singh A."/>
            <person name="Wilkins M.J."/>
            <person name="Karaoz U."/>
            <person name="Brodie E.L."/>
            <person name="Williams K.H."/>
            <person name="Hubbard S.S."/>
            <person name="Banfield J.F."/>
        </authorList>
    </citation>
    <scope>NUCLEOTIDE SEQUENCE [LARGE SCALE GENOMIC DNA]</scope>
</reference>
<dbReference type="Gene3D" id="3.30.420.10">
    <property type="entry name" value="Ribonuclease H-like superfamily/Ribonuclease H"/>
    <property type="match status" value="1"/>
</dbReference>
<dbReference type="Pfam" id="PF02075">
    <property type="entry name" value="RuvC"/>
    <property type="match status" value="1"/>
</dbReference>
<feature type="active site" evidence="13">
    <location>
        <position position="7"/>
    </location>
</feature>
<feature type="active site" evidence="13">
    <location>
        <position position="139"/>
    </location>
</feature>
<keyword evidence="5 13" id="KW-0255">Endonuclease</keyword>
<keyword evidence="4 13" id="KW-0479">Metal-binding</keyword>
<dbReference type="CDD" id="cd16962">
    <property type="entry name" value="RuvC"/>
    <property type="match status" value="1"/>
</dbReference>
<evidence type="ECO:0000256" key="11">
    <source>
        <dbReference type="ARBA" id="ARBA00023204"/>
    </source>
</evidence>
<dbReference type="PANTHER" id="PTHR30194">
    <property type="entry name" value="CROSSOVER JUNCTION ENDODEOXYRIBONUCLEASE RUVC"/>
    <property type="match status" value="1"/>
</dbReference>
<comment type="catalytic activity">
    <reaction evidence="12 13">
        <text>Endonucleolytic cleavage at a junction such as a reciprocal single-stranded crossover between two homologous DNA duplexes (Holliday junction).</text>
        <dbReference type="EC" id="3.1.21.10"/>
    </reaction>
</comment>
<evidence type="ECO:0000256" key="3">
    <source>
        <dbReference type="ARBA" id="ARBA00022722"/>
    </source>
</evidence>
<dbReference type="Proteomes" id="UP000178946">
    <property type="component" value="Unassembled WGS sequence"/>
</dbReference>
<evidence type="ECO:0000256" key="2">
    <source>
        <dbReference type="ARBA" id="ARBA00022490"/>
    </source>
</evidence>
<organism evidence="15 16">
    <name type="scientific">Candidatus Wolfebacteria bacterium RIFCSPLOWO2_01_FULL_45_19</name>
    <dbReference type="NCBI Taxonomy" id="1802557"/>
    <lineage>
        <taxon>Bacteria</taxon>
        <taxon>Candidatus Wolfeibacteriota</taxon>
    </lineage>
</organism>
<dbReference type="GO" id="GO:0006281">
    <property type="term" value="P:DNA repair"/>
    <property type="evidence" value="ECO:0007669"/>
    <property type="project" value="UniProtKB-UniRule"/>
</dbReference>
<comment type="subcellular location">
    <subcellularLocation>
        <location evidence="13">Cytoplasm</location>
    </subcellularLocation>
</comment>
<dbReference type="SUPFAM" id="SSF53098">
    <property type="entry name" value="Ribonuclease H-like"/>
    <property type="match status" value="1"/>
</dbReference>
<dbReference type="FunFam" id="3.30.420.10:FF:000002">
    <property type="entry name" value="Crossover junction endodeoxyribonuclease RuvC"/>
    <property type="match status" value="1"/>
</dbReference>
<gene>
    <name evidence="13" type="primary">ruvC</name>
    <name evidence="15" type="ORF">A3A20_02660</name>
</gene>
<comment type="function">
    <text evidence="13">The RuvA-RuvB-RuvC complex processes Holliday junction (HJ) DNA during genetic recombination and DNA repair. Endonuclease that resolves HJ intermediates. Cleaves cruciform DNA by making single-stranded nicks across the HJ at symmetrical positions within the homologous arms, yielding a 5'-phosphate and a 3'-hydroxyl group; requires a central core of homology in the junction. The consensus cleavage sequence is 5'-(A/T)TT(C/G)-3'. Cleavage occurs on the 3'-side of the TT dinucleotide at the point of strand exchange. HJ branch migration catalyzed by RuvA-RuvB allows RuvC to scan DNA until it finds its consensus sequence, where it cleaves and resolves the cruciform DNA.</text>
</comment>
<dbReference type="EMBL" id="MGIR01000002">
    <property type="protein sequence ID" value="OGM91449.1"/>
    <property type="molecule type" value="Genomic_DNA"/>
</dbReference>
<keyword evidence="2 13" id="KW-0963">Cytoplasm</keyword>
<dbReference type="STRING" id="1802557.A3A20_02660"/>
<evidence type="ECO:0000256" key="8">
    <source>
        <dbReference type="ARBA" id="ARBA00022842"/>
    </source>
</evidence>
<dbReference type="GO" id="GO:0005737">
    <property type="term" value="C:cytoplasm"/>
    <property type="evidence" value="ECO:0007669"/>
    <property type="project" value="UniProtKB-SubCell"/>
</dbReference>
<dbReference type="GO" id="GO:0000287">
    <property type="term" value="F:magnesium ion binding"/>
    <property type="evidence" value="ECO:0007669"/>
    <property type="project" value="UniProtKB-UniRule"/>
</dbReference>
<dbReference type="NCBIfam" id="NF000711">
    <property type="entry name" value="PRK00039.2-1"/>
    <property type="match status" value="1"/>
</dbReference>
<evidence type="ECO:0000313" key="15">
    <source>
        <dbReference type="EMBL" id="OGM91449.1"/>
    </source>
</evidence>
<dbReference type="PRINTS" id="PR00696">
    <property type="entry name" value="RSOLVASERUVC"/>
</dbReference>
<keyword evidence="11 13" id="KW-0234">DNA repair</keyword>
<evidence type="ECO:0000256" key="12">
    <source>
        <dbReference type="ARBA" id="ARBA00029354"/>
    </source>
</evidence>
<dbReference type="NCBIfam" id="TIGR00228">
    <property type="entry name" value="ruvC"/>
    <property type="match status" value="1"/>
</dbReference>
<dbReference type="GO" id="GO:0048476">
    <property type="term" value="C:Holliday junction resolvase complex"/>
    <property type="evidence" value="ECO:0007669"/>
    <property type="project" value="UniProtKB-UniRule"/>
</dbReference>
<evidence type="ECO:0000256" key="9">
    <source>
        <dbReference type="ARBA" id="ARBA00023125"/>
    </source>
</evidence>
<dbReference type="GO" id="GO:0003677">
    <property type="term" value="F:DNA binding"/>
    <property type="evidence" value="ECO:0007669"/>
    <property type="project" value="UniProtKB-KW"/>
</dbReference>
<evidence type="ECO:0000256" key="4">
    <source>
        <dbReference type="ARBA" id="ARBA00022723"/>
    </source>
</evidence>
<evidence type="ECO:0000313" key="16">
    <source>
        <dbReference type="Proteomes" id="UP000178946"/>
    </source>
</evidence>
<evidence type="ECO:0000256" key="5">
    <source>
        <dbReference type="ARBA" id="ARBA00022759"/>
    </source>
</evidence>
<protein>
    <recommendedName>
        <fullName evidence="13 14">Crossover junction endodeoxyribonuclease RuvC</fullName>
        <ecNumber evidence="13 14">3.1.21.10</ecNumber>
    </recommendedName>
    <alternativeName>
        <fullName evidence="13">Holliday junction nuclease RuvC</fullName>
    </alternativeName>
    <alternativeName>
        <fullName evidence="13">Holliday junction resolvase RuvC</fullName>
    </alternativeName>
</protein>
<feature type="binding site" evidence="13">
    <location>
        <position position="7"/>
    </location>
    <ligand>
        <name>Mg(2+)</name>
        <dbReference type="ChEBI" id="CHEBI:18420"/>
        <label>1</label>
    </ligand>
</feature>
<sequence>MIILGIDPGSSRIGYGVIEKKPGNIRLIKAGVIEIKTKKTSLKYATLASELENLLKKCRPDIAAIEKLYFSKNQKTAMEVAGAIGVIMYVISKSGVPLREYAPQQIKKAITGFGSADKATVAKMSCALLNIKDIPGPDDVSDAVAIAITAAHHNQTLTPPLKST</sequence>
<evidence type="ECO:0000256" key="10">
    <source>
        <dbReference type="ARBA" id="ARBA00023172"/>
    </source>
</evidence>
<evidence type="ECO:0000256" key="1">
    <source>
        <dbReference type="ARBA" id="ARBA00009518"/>
    </source>
</evidence>
<evidence type="ECO:0000256" key="6">
    <source>
        <dbReference type="ARBA" id="ARBA00022763"/>
    </source>
</evidence>
<keyword evidence="6 13" id="KW-0227">DNA damage</keyword>
<proteinExistence type="inferred from homology"/>
<comment type="similarity">
    <text evidence="1 13">Belongs to the RuvC family.</text>
</comment>
<evidence type="ECO:0000256" key="7">
    <source>
        <dbReference type="ARBA" id="ARBA00022801"/>
    </source>
</evidence>
<dbReference type="EC" id="3.1.21.10" evidence="13 14"/>
<dbReference type="InterPro" id="IPR036397">
    <property type="entry name" value="RNaseH_sf"/>
</dbReference>
<feature type="active site" evidence="13">
    <location>
        <position position="66"/>
    </location>
</feature>
<keyword evidence="3 13" id="KW-0540">Nuclease</keyword>
<feature type="binding site" evidence="13">
    <location>
        <position position="66"/>
    </location>
    <ligand>
        <name>Mg(2+)</name>
        <dbReference type="ChEBI" id="CHEBI:18420"/>
        <label>2</label>
    </ligand>
</feature>
<comment type="subunit">
    <text evidence="13">Homodimer which binds Holliday junction (HJ) DNA. The HJ becomes 2-fold symmetrical on binding to RuvC with unstacked arms; it has a different conformation from HJ DNA in complex with RuvA. In the full resolvosome a probable DNA-RuvA(4)-RuvB(12)-RuvC(2) complex forms which resolves the HJ.</text>
</comment>
<evidence type="ECO:0000256" key="13">
    <source>
        <dbReference type="HAMAP-Rule" id="MF_00034"/>
    </source>
</evidence>
<name>A0A1F8DTY0_9BACT</name>
<comment type="cofactor">
    <cofactor evidence="13">
        <name>Mg(2+)</name>
        <dbReference type="ChEBI" id="CHEBI:18420"/>
    </cofactor>
    <text evidence="13">Binds 2 Mg(2+) ion per subunit.</text>
</comment>
<dbReference type="InterPro" id="IPR002176">
    <property type="entry name" value="X-over_junc_endoDNase_RuvC"/>
</dbReference>
<evidence type="ECO:0000256" key="14">
    <source>
        <dbReference type="NCBIfam" id="TIGR00228"/>
    </source>
</evidence>
<dbReference type="HAMAP" id="MF_00034">
    <property type="entry name" value="RuvC"/>
    <property type="match status" value="1"/>
</dbReference>
<keyword evidence="10 13" id="KW-0233">DNA recombination</keyword>